<feature type="transmembrane region" description="Helical" evidence="10">
    <location>
        <begin position="169"/>
        <end position="196"/>
    </location>
</feature>
<evidence type="ECO:0000256" key="4">
    <source>
        <dbReference type="ARBA" id="ARBA00022525"/>
    </source>
</evidence>
<feature type="transmembrane region" description="Helical" evidence="10">
    <location>
        <begin position="129"/>
        <end position="149"/>
    </location>
</feature>
<proteinExistence type="inferred from homology"/>
<comment type="subcellular location">
    <subcellularLocation>
        <location evidence="1">Membrane</location>
        <topology evidence="1">Lipid-anchor</topology>
        <topology evidence="1">GPI-anchor</topology>
    </subcellularLocation>
    <subcellularLocation>
        <location evidence="2">Secreted</location>
    </subcellularLocation>
</comment>
<keyword evidence="10" id="KW-0472">Membrane</keyword>
<name>A0A365NPB6_GIBIN</name>
<dbReference type="PROSITE" id="PS52012">
    <property type="entry name" value="CFEM"/>
    <property type="match status" value="1"/>
</dbReference>
<keyword evidence="10" id="KW-1133">Transmembrane helix</keyword>
<keyword evidence="4" id="KW-0964">Secreted</keyword>
<feature type="disulfide bond" evidence="9">
    <location>
        <begin position="54"/>
        <end position="87"/>
    </location>
</feature>
<evidence type="ECO:0000259" key="12">
    <source>
        <dbReference type="PROSITE" id="PS52012"/>
    </source>
</evidence>
<keyword evidence="8" id="KW-0449">Lipoprotein</keyword>
<dbReference type="InterPro" id="IPR008427">
    <property type="entry name" value="Extracellular_membr_CFEM_dom"/>
</dbReference>
<evidence type="ECO:0000313" key="13">
    <source>
        <dbReference type="EMBL" id="RBA22546.1"/>
    </source>
</evidence>
<feature type="chain" id="PRO_5016677042" description="CFEM domain-containing protein" evidence="11">
    <location>
        <begin position="20"/>
        <end position="218"/>
    </location>
</feature>
<organism evidence="13 14">
    <name type="scientific">Gibberella intermedia</name>
    <name type="common">Bulb rot disease fungus</name>
    <name type="synonym">Fusarium proliferatum</name>
    <dbReference type="NCBI Taxonomy" id="948311"/>
    <lineage>
        <taxon>Eukaryota</taxon>
        <taxon>Fungi</taxon>
        <taxon>Dikarya</taxon>
        <taxon>Ascomycota</taxon>
        <taxon>Pezizomycotina</taxon>
        <taxon>Sordariomycetes</taxon>
        <taxon>Hypocreomycetidae</taxon>
        <taxon>Hypocreales</taxon>
        <taxon>Nectriaceae</taxon>
        <taxon>Fusarium</taxon>
        <taxon>Fusarium fujikuroi species complex</taxon>
    </lineage>
</organism>
<keyword evidence="7 9" id="KW-1015">Disulfide bond</keyword>
<comment type="caution">
    <text evidence="9">Lacks conserved residue(s) required for the propagation of feature annotation.</text>
</comment>
<dbReference type="EMBL" id="PKMI01000001">
    <property type="protein sequence ID" value="RBA22546.1"/>
    <property type="molecule type" value="Genomic_DNA"/>
</dbReference>
<evidence type="ECO:0000256" key="1">
    <source>
        <dbReference type="ARBA" id="ARBA00004589"/>
    </source>
</evidence>
<keyword evidence="5" id="KW-0336">GPI-anchor</keyword>
<dbReference type="AlphaFoldDB" id="A0A365NPB6"/>
<comment type="caution">
    <text evidence="13">The sequence shown here is derived from an EMBL/GenBank/DDBJ whole genome shotgun (WGS) entry which is preliminary data.</text>
</comment>
<protein>
    <recommendedName>
        <fullName evidence="12">CFEM domain-containing protein</fullName>
    </recommendedName>
</protein>
<dbReference type="Proteomes" id="UP000251714">
    <property type="component" value="Unassembled WGS sequence"/>
</dbReference>
<feature type="domain" description="CFEM" evidence="12">
    <location>
        <begin position="4"/>
        <end position="114"/>
    </location>
</feature>
<evidence type="ECO:0000256" key="7">
    <source>
        <dbReference type="ARBA" id="ARBA00023157"/>
    </source>
</evidence>
<evidence type="ECO:0000256" key="6">
    <source>
        <dbReference type="ARBA" id="ARBA00022729"/>
    </source>
</evidence>
<evidence type="ECO:0000256" key="2">
    <source>
        <dbReference type="ARBA" id="ARBA00004613"/>
    </source>
</evidence>
<evidence type="ECO:0000256" key="10">
    <source>
        <dbReference type="SAM" id="Phobius"/>
    </source>
</evidence>
<dbReference type="Pfam" id="PF05730">
    <property type="entry name" value="CFEM"/>
    <property type="match status" value="1"/>
</dbReference>
<feature type="transmembrane region" description="Helical" evidence="10">
    <location>
        <begin position="98"/>
        <end position="117"/>
    </location>
</feature>
<comment type="similarity">
    <text evidence="3">Belongs to the RBT5 family.</text>
</comment>
<dbReference type="Pfam" id="PF20684">
    <property type="entry name" value="Fung_rhodopsin"/>
    <property type="match status" value="1"/>
</dbReference>
<keyword evidence="10" id="KW-0812">Transmembrane</keyword>
<evidence type="ECO:0000256" key="11">
    <source>
        <dbReference type="SAM" id="SignalP"/>
    </source>
</evidence>
<dbReference type="SMART" id="SM00747">
    <property type="entry name" value="CFEM"/>
    <property type="match status" value="1"/>
</dbReference>
<reference evidence="13 14" key="1">
    <citation type="submission" date="2017-12" db="EMBL/GenBank/DDBJ databases">
        <title>Genome sequence of the mycotoxigenic crop pathogen Fusarium proliferatum, strain ITEM 2341 from Date Palm.</title>
        <authorList>
            <person name="Almiman B.F."/>
            <person name="Shittu T.A."/>
            <person name="Muthumeenakshi S."/>
            <person name="Baroncelli R."/>
            <person name="Sreenivasaprasada S."/>
        </authorList>
    </citation>
    <scope>NUCLEOTIDE SEQUENCE [LARGE SCALE GENOMIC DNA]</scope>
    <source>
        <strain evidence="13 14">ITEM 2341</strain>
    </source>
</reference>
<dbReference type="GO" id="GO:0098552">
    <property type="term" value="C:side of membrane"/>
    <property type="evidence" value="ECO:0007669"/>
    <property type="project" value="UniProtKB-KW"/>
</dbReference>
<feature type="signal peptide" evidence="11">
    <location>
        <begin position="1"/>
        <end position="19"/>
    </location>
</feature>
<evidence type="ECO:0000313" key="14">
    <source>
        <dbReference type="Proteomes" id="UP000251714"/>
    </source>
</evidence>
<dbReference type="InterPro" id="IPR049326">
    <property type="entry name" value="Rhodopsin_dom_fungi"/>
</dbReference>
<evidence type="ECO:0000256" key="3">
    <source>
        <dbReference type="ARBA" id="ARBA00010031"/>
    </source>
</evidence>
<accession>A0A365NPB6</accession>
<keyword evidence="5" id="KW-0325">Glycoprotein</keyword>
<evidence type="ECO:0000256" key="9">
    <source>
        <dbReference type="PROSITE-ProRule" id="PRU01356"/>
    </source>
</evidence>
<dbReference type="GO" id="GO:0005576">
    <property type="term" value="C:extracellular region"/>
    <property type="evidence" value="ECO:0007669"/>
    <property type="project" value="UniProtKB-SubCell"/>
</dbReference>
<evidence type="ECO:0000256" key="8">
    <source>
        <dbReference type="ARBA" id="ARBA00023288"/>
    </source>
</evidence>
<keyword evidence="6 11" id="KW-0732">Signal</keyword>
<evidence type="ECO:0000256" key="5">
    <source>
        <dbReference type="ARBA" id="ARBA00022622"/>
    </source>
</evidence>
<gene>
    <name evidence="13" type="ORF">FPRO05_00893</name>
</gene>
<sequence length="218" mass="24110">MHLLLLLVAWAWFMSQVLCSDLSNFLTQLPSCAESCVLDFVSASSCGTNATCLCTDPKLKDDVLPCVESHCLPRDALATINLTSVACDFPIRDKHEQFNILTITLIVITGVTVGLRFVEKIRYGPGLQVDDYVITGAFATRLSACMVSLEMALGEMRGDLALIQSHLTYALFLYAGQTLYATDVFATKICVLLFYLRIFPGVIIRRSLLPNKVNDECR</sequence>